<dbReference type="PANTHER" id="PTHR42830:SF1">
    <property type="entry name" value="OSMOTICALLY INDUCIBLE FAMILY PROTEIN"/>
    <property type="match status" value="1"/>
</dbReference>
<sequence>MQAKGYSTWRGNWRQGAGTISTASDSVRDQPYSYASRFDGAPGASPEELLAAAHAGCFNQALANNFGMQSLMAGSIATSVTIELGQDELGRPAILGSHISVEAEVPGATPEQMLQCATRASTNCSISKIMRCDITLAARLLP</sequence>
<dbReference type="SUPFAM" id="SSF82784">
    <property type="entry name" value="OsmC-like"/>
    <property type="match status" value="1"/>
</dbReference>
<dbReference type="InterPro" id="IPR019904">
    <property type="entry name" value="Peroxiredoxin_OsmC"/>
</dbReference>
<comment type="caution">
    <text evidence="1">The sequence shown here is derived from an EMBL/GenBank/DDBJ whole genome shotgun (WGS) entry which is preliminary data.</text>
</comment>
<organism evidence="1 2">
    <name type="scientific">Duganella aceris</name>
    <dbReference type="NCBI Taxonomy" id="2703883"/>
    <lineage>
        <taxon>Bacteria</taxon>
        <taxon>Pseudomonadati</taxon>
        <taxon>Pseudomonadota</taxon>
        <taxon>Betaproteobacteria</taxon>
        <taxon>Burkholderiales</taxon>
        <taxon>Oxalobacteraceae</taxon>
        <taxon>Telluria group</taxon>
        <taxon>Duganella</taxon>
    </lineage>
</organism>
<dbReference type="InterPro" id="IPR003718">
    <property type="entry name" value="OsmC/Ohr_fam"/>
</dbReference>
<evidence type="ECO:0000313" key="2">
    <source>
        <dbReference type="Proteomes" id="UP000666369"/>
    </source>
</evidence>
<dbReference type="PANTHER" id="PTHR42830">
    <property type="entry name" value="OSMOTICALLY INDUCIBLE FAMILY PROTEIN"/>
    <property type="match status" value="1"/>
</dbReference>
<keyword evidence="2" id="KW-1185">Reference proteome</keyword>
<reference evidence="2" key="1">
    <citation type="submission" date="2023-07" db="EMBL/GenBank/DDBJ databases">
        <title>Duganella aceri sp. nov., isolated from tree sap.</title>
        <authorList>
            <person name="Kim I.S."/>
        </authorList>
    </citation>
    <scope>NUCLEOTIDE SEQUENCE [LARGE SCALE GENOMIC DNA]</scope>
    <source>
        <strain evidence="2">SAP-35</strain>
    </source>
</reference>
<dbReference type="InterPro" id="IPR052707">
    <property type="entry name" value="OsmC_Ohr_Peroxiredoxin"/>
</dbReference>
<proteinExistence type="predicted"/>
<dbReference type="EMBL" id="JAADJT010000008">
    <property type="protein sequence ID" value="NGZ86343.1"/>
    <property type="molecule type" value="Genomic_DNA"/>
</dbReference>
<dbReference type="NCBIfam" id="TIGR03562">
    <property type="entry name" value="osmo_induc_OsmC"/>
    <property type="match status" value="1"/>
</dbReference>
<dbReference type="InterPro" id="IPR015946">
    <property type="entry name" value="KH_dom-like_a/b"/>
</dbReference>
<dbReference type="RefSeq" id="WP_166106100.1">
    <property type="nucleotide sequence ID" value="NZ_JAADJT010000008.1"/>
</dbReference>
<evidence type="ECO:0000313" key="1">
    <source>
        <dbReference type="EMBL" id="NGZ86343.1"/>
    </source>
</evidence>
<protein>
    <submittedName>
        <fullName evidence="1">OsmC family peroxiredoxin</fullName>
    </submittedName>
</protein>
<name>A0ABX0FP05_9BURK</name>
<dbReference type="Gene3D" id="3.30.300.20">
    <property type="match status" value="1"/>
</dbReference>
<dbReference type="Pfam" id="PF02566">
    <property type="entry name" value="OsmC"/>
    <property type="match status" value="1"/>
</dbReference>
<gene>
    <name evidence="1" type="ORF">GW587_19040</name>
</gene>
<dbReference type="InterPro" id="IPR036102">
    <property type="entry name" value="OsmC/Ohrsf"/>
</dbReference>
<accession>A0ABX0FP05</accession>
<dbReference type="Proteomes" id="UP000666369">
    <property type="component" value="Unassembled WGS sequence"/>
</dbReference>